<comment type="caution">
    <text evidence="7">The sequence shown here is derived from an EMBL/GenBank/DDBJ whole genome shotgun (WGS) entry which is preliminary data.</text>
</comment>
<evidence type="ECO:0000256" key="1">
    <source>
        <dbReference type="ARBA" id="ARBA00004496"/>
    </source>
</evidence>
<comment type="subcellular location">
    <subcellularLocation>
        <location evidence="1">Cytoplasm</location>
    </subcellularLocation>
</comment>
<dbReference type="SMART" id="SM00544">
    <property type="entry name" value="MA3"/>
    <property type="match status" value="3"/>
</dbReference>
<gene>
    <name evidence="7" type="ORF">BESB_067350</name>
</gene>
<keyword evidence="4" id="KW-0677">Repeat</keyword>
<dbReference type="OrthoDB" id="414546at2759"/>
<evidence type="ECO:0000259" key="6">
    <source>
        <dbReference type="PROSITE" id="PS51366"/>
    </source>
</evidence>
<feature type="domain" description="MI" evidence="6">
    <location>
        <begin position="78"/>
        <end position="200"/>
    </location>
</feature>
<dbReference type="InterPro" id="IPR003891">
    <property type="entry name" value="Initiation_fac_eIF4g_MI"/>
</dbReference>
<dbReference type="SUPFAM" id="SSF48371">
    <property type="entry name" value="ARM repeat"/>
    <property type="match status" value="3"/>
</dbReference>
<proteinExistence type="inferred from homology"/>
<accession>A0A2A9MH23</accession>
<dbReference type="Proteomes" id="UP000224006">
    <property type="component" value="Chromosome VI"/>
</dbReference>
<dbReference type="GO" id="GO:0005737">
    <property type="term" value="C:cytoplasm"/>
    <property type="evidence" value="ECO:0007669"/>
    <property type="project" value="UniProtKB-SubCell"/>
</dbReference>
<evidence type="ECO:0000256" key="4">
    <source>
        <dbReference type="ARBA" id="ARBA00022737"/>
    </source>
</evidence>
<dbReference type="InterPro" id="IPR039778">
    <property type="entry name" value="PDCD4"/>
</dbReference>
<keyword evidence="8" id="KW-1185">Reference proteome</keyword>
<dbReference type="Gene3D" id="1.25.40.180">
    <property type="match status" value="3"/>
</dbReference>
<feature type="domain" description="MI" evidence="6">
    <location>
        <begin position="226"/>
        <end position="347"/>
    </location>
</feature>
<evidence type="ECO:0000256" key="5">
    <source>
        <dbReference type="ARBA" id="ARBA00023242"/>
    </source>
</evidence>
<protein>
    <submittedName>
        <fullName evidence="7">MA3 domain-containing protein</fullName>
    </submittedName>
</protein>
<feature type="domain" description="MI" evidence="6">
    <location>
        <begin position="394"/>
        <end position="514"/>
    </location>
</feature>
<dbReference type="STRING" id="94643.A0A2A9MH23"/>
<dbReference type="VEuPathDB" id="ToxoDB:BESB_067350"/>
<evidence type="ECO:0000256" key="2">
    <source>
        <dbReference type="ARBA" id="ARBA00005497"/>
    </source>
</evidence>
<keyword evidence="3" id="KW-0963">Cytoplasm</keyword>
<sequence>MASNKTLGKKMSVVDEQLRGPVPVMDENDPIYDSESEDEDCLYTVIDVAANEYRQALNKTSCFSGAAPPKKSHLTLEEFTKFAKDALDEYYASHEPLELARSLQELNCSQYLDSFVVLAVRSALDRVTEEQKCLSASLTLLADKQIISKQQMVRAFEKLVQSVEDLNLESPDNPDRVYLFLDCAALDGCLDESYAKRLPEKFLASLSPAIMEANPHLSVTLEDLKKFKVAVRDFLPDFFNSGSIDELHIFLDEQRQPLLQHEFVKMAVESSFAKENEHREMVSNSLDRLYGKALKPDDIQFAFARLVGAVDDIALDHPDAYDLLSKFLARAIADEILPPSFLVDRYRLHYGGFGGMQVLKKVQKWLAEQNGKAVSSRLRKVWTGTDPDKKEVCEFKASVRECIYEYFDSNDQQEAARILRELELSPDQVAEMVRKLLVAGMEKAAAGESTTDSVFSLLTHLLERTDIDEEMIQKGFEQALQLTEEIKLDIPDMDQRFPQLVEEAKRRKVLPAEF</sequence>
<comment type="similarity">
    <text evidence="2">Belongs to the PDCD4 family.</text>
</comment>
<evidence type="ECO:0000313" key="8">
    <source>
        <dbReference type="Proteomes" id="UP000224006"/>
    </source>
</evidence>
<keyword evidence="5" id="KW-0539">Nucleus</keyword>
<dbReference type="GeneID" id="40311661"/>
<dbReference type="PANTHER" id="PTHR12626:SF0">
    <property type="entry name" value="PROGRAMMED CELL DEATH PROTEIN 4"/>
    <property type="match status" value="1"/>
</dbReference>
<dbReference type="PANTHER" id="PTHR12626">
    <property type="entry name" value="PROGRAMMED CELL DEATH 4"/>
    <property type="match status" value="1"/>
</dbReference>
<name>A0A2A9MH23_BESBE</name>
<dbReference type="KEGG" id="bbes:BESB_067350"/>
<dbReference type="InterPro" id="IPR016024">
    <property type="entry name" value="ARM-type_fold"/>
</dbReference>
<dbReference type="EMBL" id="NWUJ01000006">
    <property type="protein sequence ID" value="PFH34702.1"/>
    <property type="molecule type" value="Genomic_DNA"/>
</dbReference>
<dbReference type="GO" id="GO:0045892">
    <property type="term" value="P:negative regulation of DNA-templated transcription"/>
    <property type="evidence" value="ECO:0007669"/>
    <property type="project" value="InterPro"/>
</dbReference>
<evidence type="ECO:0000313" key="7">
    <source>
        <dbReference type="EMBL" id="PFH34702.1"/>
    </source>
</evidence>
<dbReference type="RefSeq" id="XP_029218711.1">
    <property type="nucleotide sequence ID" value="XM_029365128.1"/>
</dbReference>
<dbReference type="PROSITE" id="PS51366">
    <property type="entry name" value="MI"/>
    <property type="match status" value="3"/>
</dbReference>
<dbReference type="AlphaFoldDB" id="A0A2A9MH23"/>
<organism evidence="7 8">
    <name type="scientific">Besnoitia besnoiti</name>
    <name type="common">Apicomplexan protozoan</name>
    <dbReference type="NCBI Taxonomy" id="94643"/>
    <lineage>
        <taxon>Eukaryota</taxon>
        <taxon>Sar</taxon>
        <taxon>Alveolata</taxon>
        <taxon>Apicomplexa</taxon>
        <taxon>Conoidasida</taxon>
        <taxon>Coccidia</taxon>
        <taxon>Eucoccidiorida</taxon>
        <taxon>Eimeriorina</taxon>
        <taxon>Sarcocystidae</taxon>
        <taxon>Besnoitia</taxon>
    </lineage>
</organism>
<evidence type="ECO:0000256" key="3">
    <source>
        <dbReference type="ARBA" id="ARBA00022490"/>
    </source>
</evidence>
<reference evidence="7 8" key="1">
    <citation type="submission" date="2017-09" db="EMBL/GenBank/DDBJ databases">
        <title>Genome sequencing of Besnoitia besnoiti strain Bb-Ger1.</title>
        <authorList>
            <person name="Schares G."/>
            <person name="Venepally P."/>
            <person name="Lorenzi H.A."/>
        </authorList>
    </citation>
    <scope>NUCLEOTIDE SEQUENCE [LARGE SCALE GENOMIC DNA]</scope>
    <source>
        <strain evidence="7 8">Bb-Ger1</strain>
    </source>
</reference>
<dbReference type="Pfam" id="PF02847">
    <property type="entry name" value="MA3"/>
    <property type="match status" value="3"/>
</dbReference>